<dbReference type="GO" id="GO:0000381">
    <property type="term" value="P:regulation of alternative mRNA splicing, via spliceosome"/>
    <property type="evidence" value="ECO:0007669"/>
    <property type="project" value="TreeGrafter"/>
</dbReference>
<dbReference type="InterPro" id="IPR022030">
    <property type="entry name" value="SF3A1_dom"/>
</dbReference>
<keyword evidence="9" id="KW-1185">Reference proteome</keyword>
<dbReference type="GO" id="GO:0071013">
    <property type="term" value="C:catalytic step 2 spliceosome"/>
    <property type="evidence" value="ECO:0007669"/>
    <property type="project" value="TreeGrafter"/>
</dbReference>
<keyword evidence="4" id="KW-0677">Repeat</keyword>
<dbReference type="OrthoDB" id="447637at2759"/>
<comment type="caution">
    <text evidence="8">The sequence shown here is derived from an EMBL/GenBank/DDBJ whole genome shotgun (WGS) entry which is preliminary data.</text>
</comment>
<evidence type="ECO:0000256" key="1">
    <source>
        <dbReference type="ARBA" id="ARBA00004123"/>
    </source>
</evidence>
<dbReference type="EMBL" id="JAEUBG010004822">
    <property type="protein sequence ID" value="KAH3680004.1"/>
    <property type="molecule type" value="Genomic_DNA"/>
</dbReference>
<dbReference type="PROSITE" id="PS50128">
    <property type="entry name" value="SURP"/>
    <property type="match status" value="1"/>
</dbReference>
<evidence type="ECO:0000256" key="6">
    <source>
        <dbReference type="ARBA" id="ARBA00023242"/>
    </source>
</evidence>
<dbReference type="InterPro" id="IPR045146">
    <property type="entry name" value="SF3A1"/>
</dbReference>
<dbReference type="GO" id="GO:0045292">
    <property type="term" value="P:mRNA cis splicing, via spliceosome"/>
    <property type="evidence" value="ECO:0007669"/>
    <property type="project" value="InterPro"/>
</dbReference>
<evidence type="ECO:0000256" key="3">
    <source>
        <dbReference type="ARBA" id="ARBA00022728"/>
    </source>
</evidence>
<keyword evidence="6" id="KW-0539">Nucleus</keyword>
<keyword evidence="2" id="KW-0507">mRNA processing</keyword>
<dbReference type="AlphaFoldDB" id="A0A9P8PZ88"/>
<name>A0A9P8PZ88_WICPI</name>
<dbReference type="Gene3D" id="1.10.10.790">
    <property type="entry name" value="Surp module"/>
    <property type="match status" value="1"/>
</dbReference>
<proteinExistence type="predicted"/>
<dbReference type="GO" id="GO:0071004">
    <property type="term" value="C:U2-type prespliceosome"/>
    <property type="evidence" value="ECO:0007669"/>
    <property type="project" value="TreeGrafter"/>
</dbReference>
<dbReference type="SUPFAM" id="SSF109905">
    <property type="entry name" value="Surp module (SWAP domain)"/>
    <property type="match status" value="1"/>
</dbReference>
<evidence type="ECO:0000259" key="7">
    <source>
        <dbReference type="PROSITE" id="PS50128"/>
    </source>
</evidence>
<evidence type="ECO:0000256" key="5">
    <source>
        <dbReference type="ARBA" id="ARBA00023187"/>
    </source>
</evidence>
<comment type="subcellular location">
    <subcellularLocation>
        <location evidence="1">Nucleus</location>
    </subcellularLocation>
</comment>
<reference evidence="8" key="2">
    <citation type="submission" date="2021-01" db="EMBL/GenBank/DDBJ databases">
        <authorList>
            <person name="Schikora-Tamarit M.A."/>
        </authorList>
    </citation>
    <scope>NUCLEOTIDE SEQUENCE</scope>
    <source>
        <strain evidence="8">CBS2887</strain>
    </source>
</reference>
<dbReference type="Pfam" id="PF12230">
    <property type="entry name" value="PRP21_like_P"/>
    <property type="match status" value="1"/>
</dbReference>
<dbReference type="Pfam" id="PF01805">
    <property type="entry name" value="Surp"/>
    <property type="match status" value="1"/>
</dbReference>
<protein>
    <recommendedName>
        <fullName evidence="7">SURP motif domain-containing protein</fullName>
    </recommendedName>
</protein>
<evidence type="ECO:0000256" key="2">
    <source>
        <dbReference type="ARBA" id="ARBA00022664"/>
    </source>
</evidence>
<dbReference type="InterPro" id="IPR000061">
    <property type="entry name" value="Surp"/>
</dbReference>
<keyword evidence="5" id="KW-0508">mRNA splicing</keyword>
<feature type="domain" description="SURP motif" evidence="7">
    <location>
        <begin position="18"/>
        <end position="62"/>
    </location>
</feature>
<dbReference type="GO" id="GO:0005686">
    <property type="term" value="C:U2 snRNP"/>
    <property type="evidence" value="ECO:0007669"/>
    <property type="project" value="TreeGrafter"/>
</dbReference>
<evidence type="ECO:0000313" key="8">
    <source>
        <dbReference type="EMBL" id="KAH3680004.1"/>
    </source>
</evidence>
<evidence type="ECO:0000256" key="4">
    <source>
        <dbReference type="ARBA" id="ARBA00022737"/>
    </source>
</evidence>
<sequence length="386" mass="44289">MPAIPEDILIPPPALKQIVHKTIAVIRENSKDNSDEFLAKLKTSDNASFQFIQEGDQYFPYFQYLNEHPEVDVVIVGDDVQKKKKEQLTKEAETVKKEDLATVQDLEFLTPNDAIISSKDLQTVRLAALYASVNGTDGINELRAKYDPIKFAFLSEEDHSTYRDLFLRYLSQYNLLKSQQSTYNCTRTRDQLLDDAFERAKVQQFEKHQSALTKRSEEEERLKYLRVDWMDFTLVQTVEFTEIDEISELPPAVKLMELKYRTLEQKIKQTSAVTTATSQATAKTAKTANGIKIKEFNARRTARPANGSSSPSATAKERQIECPITGKLIPESKFESHIQILLRDPNYKQIKQNYEDKFKYDNLQGGVDQIAENLKGVVQGVKRRKY</sequence>
<dbReference type="PANTHER" id="PTHR15316:SF1">
    <property type="entry name" value="SPLICING FACTOR 3A SUBUNIT 1"/>
    <property type="match status" value="1"/>
</dbReference>
<dbReference type="PANTHER" id="PTHR15316">
    <property type="entry name" value="SPLICEOSOME ASSOCIATED PROTEIN 114/SWAP SPLICING FACTOR-RELATED"/>
    <property type="match status" value="1"/>
</dbReference>
<dbReference type="GO" id="GO:0003723">
    <property type="term" value="F:RNA binding"/>
    <property type="evidence" value="ECO:0007669"/>
    <property type="project" value="InterPro"/>
</dbReference>
<evidence type="ECO:0000313" key="9">
    <source>
        <dbReference type="Proteomes" id="UP000774326"/>
    </source>
</evidence>
<accession>A0A9P8PZ88</accession>
<organism evidence="8 9">
    <name type="scientific">Wickerhamomyces pijperi</name>
    <name type="common">Yeast</name>
    <name type="synonym">Pichia pijperi</name>
    <dbReference type="NCBI Taxonomy" id="599730"/>
    <lineage>
        <taxon>Eukaryota</taxon>
        <taxon>Fungi</taxon>
        <taxon>Dikarya</taxon>
        <taxon>Ascomycota</taxon>
        <taxon>Saccharomycotina</taxon>
        <taxon>Saccharomycetes</taxon>
        <taxon>Phaffomycetales</taxon>
        <taxon>Wickerhamomycetaceae</taxon>
        <taxon>Wickerhamomyces</taxon>
    </lineage>
</organism>
<reference evidence="8" key="1">
    <citation type="journal article" date="2021" name="Open Biol.">
        <title>Shared evolutionary footprints suggest mitochondrial oxidative damage underlies multiple complex I losses in fungi.</title>
        <authorList>
            <person name="Schikora-Tamarit M.A."/>
            <person name="Marcet-Houben M."/>
            <person name="Nosek J."/>
            <person name="Gabaldon T."/>
        </authorList>
    </citation>
    <scope>NUCLEOTIDE SEQUENCE</scope>
    <source>
        <strain evidence="8">CBS2887</strain>
    </source>
</reference>
<keyword evidence="3" id="KW-0747">Spliceosome</keyword>
<dbReference type="InterPro" id="IPR035967">
    <property type="entry name" value="SWAP/Surp_sf"/>
</dbReference>
<gene>
    <name evidence="8" type="ORF">WICPIJ_008480</name>
</gene>
<dbReference type="SMART" id="SM00648">
    <property type="entry name" value="SWAP"/>
    <property type="match status" value="2"/>
</dbReference>
<dbReference type="Proteomes" id="UP000774326">
    <property type="component" value="Unassembled WGS sequence"/>
</dbReference>